<organism evidence="1 2">
    <name type="scientific">Candidatus Magasanikbacteria bacterium RIFCSPLOWO2_01_FULL_40_15</name>
    <dbReference type="NCBI Taxonomy" id="1798686"/>
    <lineage>
        <taxon>Bacteria</taxon>
        <taxon>Candidatus Magasanikiibacteriota</taxon>
    </lineage>
</organism>
<evidence type="ECO:0000313" key="1">
    <source>
        <dbReference type="EMBL" id="OGH78134.1"/>
    </source>
</evidence>
<dbReference type="AlphaFoldDB" id="A0A1F6N2M5"/>
<name>A0A1F6N2M5_9BACT</name>
<comment type="caution">
    <text evidence="1">The sequence shown here is derived from an EMBL/GenBank/DDBJ whole genome shotgun (WGS) entry which is preliminary data.</text>
</comment>
<proteinExistence type="predicted"/>
<accession>A0A1F6N2M5</accession>
<dbReference type="Proteomes" id="UP000177040">
    <property type="component" value="Unassembled WGS sequence"/>
</dbReference>
<gene>
    <name evidence="1" type="ORF">A2983_03615</name>
</gene>
<dbReference type="EMBL" id="MFQH01000017">
    <property type="protein sequence ID" value="OGH78134.1"/>
    <property type="molecule type" value="Genomic_DNA"/>
</dbReference>
<reference evidence="1 2" key="1">
    <citation type="journal article" date="2016" name="Nat. Commun.">
        <title>Thousands of microbial genomes shed light on interconnected biogeochemical processes in an aquifer system.</title>
        <authorList>
            <person name="Anantharaman K."/>
            <person name="Brown C.T."/>
            <person name="Hug L.A."/>
            <person name="Sharon I."/>
            <person name="Castelle C.J."/>
            <person name="Probst A.J."/>
            <person name="Thomas B.C."/>
            <person name="Singh A."/>
            <person name="Wilkins M.J."/>
            <person name="Karaoz U."/>
            <person name="Brodie E.L."/>
            <person name="Williams K.H."/>
            <person name="Hubbard S.S."/>
            <person name="Banfield J.F."/>
        </authorList>
    </citation>
    <scope>NUCLEOTIDE SEQUENCE [LARGE SCALE GENOMIC DNA]</scope>
</reference>
<evidence type="ECO:0000313" key="2">
    <source>
        <dbReference type="Proteomes" id="UP000177040"/>
    </source>
</evidence>
<protein>
    <submittedName>
        <fullName evidence="1">Uncharacterized protein</fullName>
    </submittedName>
</protein>
<sequence length="68" mass="8216">MNYSNQSILQSAQFDIKPKKLRGFALLQHRIKYFWYYLWDIIHIKLAEREFRAGKGKILHSFADLDKD</sequence>